<dbReference type="AlphaFoldDB" id="A0A914RK10"/>
<keyword evidence="1" id="KW-1185">Reference proteome</keyword>
<reference evidence="2" key="1">
    <citation type="submission" date="2022-11" db="UniProtKB">
        <authorList>
            <consortium name="WormBaseParasite"/>
        </authorList>
    </citation>
    <scope>IDENTIFICATION</scope>
</reference>
<dbReference type="WBParaSite" id="PEQ_0000511701-mRNA-1">
    <property type="protein sequence ID" value="PEQ_0000511701-mRNA-1"/>
    <property type="gene ID" value="PEQ_0000511701"/>
</dbReference>
<organism evidence="1 2">
    <name type="scientific">Parascaris equorum</name>
    <name type="common">Equine roundworm</name>
    <dbReference type="NCBI Taxonomy" id="6256"/>
    <lineage>
        <taxon>Eukaryota</taxon>
        <taxon>Metazoa</taxon>
        <taxon>Ecdysozoa</taxon>
        <taxon>Nematoda</taxon>
        <taxon>Chromadorea</taxon>
        <taxon>Rhabditida</taxon>
        <taxon>Spirurina</taxon>
        <taxon>Ascaridomorpha</taxon>
        <taxon>Ascaridoidea</taxon>
        <taxon>Ascarididae</taxon>
        <taxon>Parascaris</taxon>
    </lineage>
</organism>
<accession>A0A914RK10</accession>
<proteinExistence type="predicted"/>
<evidence type="ECO:0000313" key="1">
    <source>
        <dbReference type="Proteomes" id="UP000887564"/>
    </source>
</evidence>
<dbReference type="Proteomes" id="UP000887564">
    <property type="component" value="Unplaced"/>
</dbReference>
<dbReference type="Gene3D" id="1.20.5.340">
    <property type="match status" value="1"/>
</dbReference>
<evidence type="ECO:0000313" key="2">
    <source>
        <dbReference type="WBParaSite" id="PEQ_0000511701-mRNA-1"/>
    </source>
</evidence>
<name>A0A914RK10_PAREQ</name>
<sequence>TLANLVRQLSSLSRHAEHIFGEIYHEVVKLDHKTNTLSQRIERLTHKVTQLDCTQEQESLCRYIAATQQRPSDIMHFPAEYQAPQIVRMEQVQAPAGMSVPTSNGYTAPPAAAPTSINLPSPIPEADGIINFNV</sequence>
<protein>
    <submittedName>
        <fullName evidence="2">Uncharacterized protein</fullName>
    </submittedName>
</protein>